<dbReference type="GO" id="GO:0000270">
    <property type="term" value="P:peptidoglycan metabolic process"/>
    <property type="evidence" value="ECO:0007669"/>
    <property type="project" value="InterPro"/>
</dbReference>
<dbReference type="RefSeq" id="WP_080050373.1">
    <property type="nucleotide sequence ID" value="NZ_CP020100.1"/>
</dbReference>
<protein>
    <recommendedName>
        <fullName evidence="3">Transglycosylase SLT domain-containing protein</fullName>
    </recommendedName>
</protein>
<evidence type="ECO:0000256" key="2">
    <source>
        <dbReference type="SAM" id="SignalP"/>
    </source>
</evidence>
<dbReference type="STRING" id="1931241.BVH74_12410"/>
<feature type="chain" id="PRO_5012007610" description="Transglycosylase SLT domain-containing protein" evidence="2">
    <location>
        <begin position="22"/>
        <end position="198"/>
    </location>
</feature>
<dbReference type="GO" id="GO:0008933">
    <property type="term" value="F:peptidoglycan lytic transglycosylase activity"/>
    <property type="evidence" value="ECO:0007669"/>
    <property type="project" value="InterPro"/>
</dbReference>
<dbReference type="Gene3D" id="1.10.530.10">
    <property type="match status" value="1"/>
</dbReference>
<dbReference type="InterPro" id="IPR000189">
    <property type="entry name" value="Transglyc_AS"/>
</dbReference>
<evidence type="ECO:0000313" key="5">
    <source>
        <dbReference type="Proteomes" id="UP000243488"/>
    </source>
</evidence>
<dbReference type="InterPro" id="IPR008258">
    <property type="entry name" value="Transglycosylase_SLT_dom_1"/>
</dbReference>
<evidence type="ECO:0000259" key="3">
    <source>
        <dbReference type="Pfam" id="PF01464"/>
    </source>
</evidence>
<evidence type="ECO:0000313" key="4">
    <source>
        <dbReference type="EMBL" id="AQZ95505.1"/>
    </source>
</evidence>
<dbReference type="EMBL" id="CP020100">
    <property type="protein sequence ID" value="AQZ95505.1"/>
    <property type="molecule type" value="Genomic_DNA"/>
</dbReference>
<dbReference type="PANTHER" id="PTHR37423">
    <property type="entry name" value="SOLUBLE LYTIC MUREIN TRANSGLYCOSYLASE-RELATED"/>
    <property type="match status" value="1"/>
</dbReference>
<organism evidence="4 5">
    <name type="scientific">Halopseudomonas phragmitis</name>
    <dbReference type="NCBI Taxonomy" id="1931241"/>
    <lineage>
        <taxon>Bacteria</taxon>
        <taxon>Pseudomonadati</taxon>
        <taxon>Pseudomonadota</taxon>
        <taxon>Gammaproteobacteria</taxon>
        <taxon>Pseudomonadales</taxon>
        <taxon>Pseudomonadaceae</taxon>
        <taxon>Halopseudomonas</taxon>
    </lineage>
</organism>
<reference evidence="4 5" key="1">
    <citation type="submission" date="2017-03" db="EMBL/GenBank/DDBJ databases">
        <title>Complete genome sequence of the novel DNRA strain Pseudomonas sp. S-6-2 isolated from Chinese polluted river sediment. Journal of Biotechnology.</title>
        <authorList>
            <person name="Li J."/>
            <person name="Xiang F."/>
            <person name="Wang L."/>
            <person name="Xi L."/>
            <person name="Liu J."/>
        </authorList>
    </citation>
    <scope>NUCLEOTIDE SEQUENCE [LARGE SCALE GENOMIC DNA]</scope>
    <source>
        <strain evidence="4 5">S-6-2</strain>
    </source>
</reference>
<dbReference type="SUPFAM" id="SSF53955">
    <property type="entry name" value="Lysozyme-like"/>
    <property type="match status" value="1"/>
</dbReference>
<feature type="domain" description="Transglycosylase SLT" evidence="3">
    <location>
        <begin position="75"/>
        <end position="174"/>
    </location>
</feature>
<dbReference type="Proteomes" id="UP000243488">
    <property type="component" value="Chromosome"/>
</dbReference>
<dbReference type="PANTHER" id="PTHR37423:SF2">
    <property type="entry name" value="MEMBRANE-BOUND LYTIC MUREIN TRANSGLYCOSYLASE C"/>
    <property type="match status" value="1"/>
</dbReference>
<sequence>MRRICCTALLSLGCLALESGAGETFYRGESSTGTLILTNVHRPGQGLEPVVLHARTGPSASARVAPIPSHELAELVRQTAAEHDLPEGLLHAVIQTESGYNPLALSPKGAAGLMQLMPATARELEVEDVWDPGQNLAGGARYLKQMMELFEGDLELGLAAYNAGPGRVSRAGGIPDIGETQRYVPLVMQRYLAWRGTD</sequence>
<dbReference type="InterPro" id="IPR023346">
    <property type="entry name" value="Lysozyme-like_dom_sf"/>
</dbReference>
<name>A0A1V0B6F7_9GAMM</name>
<dbReference type="GO" id="GO:0016020">
    <property type="term" value="C:membrane"/>
    <property type="evidence" value="ECO:0007669"/>
    <property type="project" value="InterPro"/>
</dbReference>
<accession>A0A1V0B6F7</accession>
<dbReference type="Pfam" id="PF01464">
    <property type="entry name" value="SLT"/>
    <property type="match status" value="1"/>
</dbReference>
<dbReference type="AlphaFoldDB" id="A0A1V0B6F7"/>
<comment type="similarity">
    <text evidence="1">Belongs to the transglycosylase Slt family.</text>
</comment>
<keyword evidence="5" id="KW-1185">Reference proteome</keyword>
<gene>
    <name evidence="4" type="ORF">BVH74_12410</name>
</gene>
<dbReference type="CDD" id="cd00254">
    <property type="entry name" value="LT-like"/>
    <property type="match status" value="1"/>
</dbReference>
<dbReference type="KEGG" id="ppha:BVH74_12410"/>
<feature type="signal peptide" evidence="2">
    <location>
        <begin position="1"/>
        <end position="21"/>
    </location>
</feature>
<keyword evidence="2" id="KW-0732">Signal</keyword>
<proteinExistence type="inferred from homology"/>
<evidence type="ECO:0000256" key="1">
    <source>
        <dbReference type="ARBA" id="ARBA00007734"/>
    </source>
</evidence>
<dbReference type="PROSITE" id="PS00922">
    <property type="entry name" value="TRANSGLYCOSYLASE"/>
    <property type="match status" value="1"/>
</dbReference>